<evidence type="ECO:0000313" key="2">
    <source>
        <dbReference type="Proteomes" id="UP001266305"/>
    </source>
</evidence>
<dbReference type="Proteomes" id="UP001266305">
    <property type="component" value="Unassembled WGS sequence"/>
</dbReference>
<gene>
    <name evidence="1" type="ORF">P7K49_029915</name>
</gene>
<accession>A0ABQ9U8K5</accession>
<evidence type="ECO:0000313" key="1">
    <source>
        <dbReference type="EMBL" id="KAK2093386.1"/>
    </source>
</evidence>
<sequence length="110" mass="11910">MPTSEAQEGRLALSLAAWLHVSYEIAPSSVQGDAVKDLMLRFLGEKAAAKRQVLNASSVEPSFVGLKQLIEAVELLRQRIQTDAKSRLSKAMLPCPQAVSGRAFLKGFGK</sequence>
<organism evidence="1 2">
    <name type="scientific">Saguinus oedipus</name>
    <name type="common">Cotton-top tamarin</name>
    <name type="synonym">Oedipomidas oedipus</name>
    <dbReference type="NCBI Taxonomy" id="9490"/>
    <lineage>
        <taxon>Eukaryota</taxon>
        <taxon>Metazoa</taxon>
        <taxon>Chordata</taxon>
        <taxon>Craniata</taxon>
        <taxon>Vertebrata</taxon>
        <taxon>Euteleostomi</taxon>
        <taxon>Mammalia</taxon>
        <taxon>Eutheria</taxon>
        <taxon>Euarchontoglires</taxon>
        <taxon>Primates</taxon>
        <taxon>Haplorrhini</taxon>
        <taxon>Platyrrhini</taxon>
        <taxon>Cebidae</taxon>
        <taxon>Callitrichinae</taxon>
        <taxon>Saguinus</taxon>
    </lineage>
</organism>
<comment type="caution">
    <text evidence="1">The sequence shown here is derived from an EMBL/GenBank/DDBJ whole genome shotgun (WGS) entry which is preliminary data.</text>
</comment>
<name>A0ABQ9U8K5_SAGOE</name>
<reference evidence="1 2" key="1">
    <citation type="submission" date="2023-05" db="EMBL/GenBank/DDBJ databases">
        <title>B98-5 Cell Line De Novo Hybrid Assembly: An Optical Mapping Approach.</title>
        <authorList>
            <person name="Kananen K."/>
            <person name="Auerbach J.A."/>
            <person name="Kautto E."/>
            <person name="Blachly J.S."/>
        </authorList>
    </citation>
    <scope>NUCLEOTIDE SEQUENCE [LARGE SCALE GENOMIC DNA]</scope>
    <source>
        <strain evidence="1">B95-8</strain>
        <tissue evidence="1">Cell line</tissue>
    </source>
</reference>
<proteinExistence type="predicted"/>
<dbReference type="EMBL" id="JASSZA010000015">
    <property type="protein sequence ID" value="KAK2093386.1"/>
    <property type="molecule type" value="Genomic_DNA"/>
</dbReference>
<keyword evidence="2" id="KW-1185">Reference proteome</keyword>
<protein>
    <submittedName>
        <fullName evidence="1">Uncharacterized protein</fullName>
    </submittedName>
</protein>